<dbReference type="Gene3D" id="3.40.630.30">
    <property type="match status" value="1"/>
</dbReference>
<proteinExistence type="predicted"/>
<gene>
    <name evidence="1" type="ORF">BDV23DRAFT_109418</name>
</gene>
<reference evidence="1" key="1">
    <citation type="submission" date="2019-04" db="EMBL/GenBank/DDBJ databases">
        <title>Friends and foes A comparative genomics studyof 23 Aspergillus species from section Flavi.</title>
        <authorList>
            <consortium name="DOE Joint Genome Institute"/>
            <person name="Kjaerbolling I."/>
            <person name="Vesth T."/>
            <person name="Frisvad J.C."/>
            <person name="Nybo J.L."/>
            <person name="Theobald S."/>
            <person name="Kildgaard S."/>
            <person name="Isbrandt T."/>
            <person name="Kuo A."/>
            <person name="Sato A."/>
            <person name="Lyhne E.K."/>
            <person name="Kogle M.E."/>
            <person name="Wiebenga A."/>
            <person name="Kun R.S."/>
            <person name="Lubbers R.J."/>
            <person name="Makela M.R."/>
            <person name="Barry K."/>
            <person name="Chovatia M."/>
            <person name="Clum A."/>
            <person name="Daum C."/>
            <person name="Haridas S."/>
            <person name="He G."/>
            <person name="LaButti K."/>
            <person name="Lipzen A."/>
            <person name="Mondo S."/>
            <person name="Riley R."/>
            <person name="Salamov A."/>
            <person name="Simmons B.A."/>
            <person name="Magnuson J.K."/>
            <person name="Henrissat B."/>
            <person name="Mortensen U.H."/>
            <person name="Larsen T.O."/>
            <person name="Devries R.P."/>
            <person name="Grigoriev I.V."/>
            <person name="Machida M."/>
            <person name="Baker S.E."/>
            <person name="Andersen M.R."/>
        </authorList>
    </citation>
    <scope>NUCLEOTIDE SEQUENCE [LARGE SCALE GENOMIC DNA]</scope>
    <source>
        <strain evidence="1">IBT 14317</strain>
    </source>
</reference>
<accession>A0A5N7C4U4</accession>
<name>A0A5N7C4U4_PETAA</name>
<dbReference type="AlphaFoldDB" id="A0A5N7C4U4"/>
<protein>
    <submittedName>
        <fullName evidence="1">Uncharacterized protein</fullName>
    </submittedName>
</protein>
<organism evidence="1">
    <name type="scientific">Petromyces alliaceus</name>
    <name type="common">Aspergillus alliaceus</name>
    <dbReference type="NCBI Taxonomy" id="209559"/>
    <lineage>
        <taxon>Eukaryota</taxon>
        <taxon>Fungi</taxon>
        <taxon>Dikarya</taxon>
        <taxon>Ascomycota</taxon>
        <taxon>Pezizomycotina</taxon>
        <taxon>Eurotiomycetes</taxon>
        <taxon>Eurotiomycetidae</taxon>
        <taxon>Eurotiales</taxon>
        <taxon>Aspergillaceae</taxon>
        <taxon>Aspergillus</taxon>
        <taxon>Aspergillus subgen. Circumdati</taxon>
    </lineage>
</organism>
<dbReference type="EMBL" id="ML735275">
    <property type="protein sequence ID" value="KAE8388717.1"/>
    <property type="molecule type" value="Genomic_DNA"/>
</dbReference>
<sequence>MVFKGRSGDTSWFSIFREEWNTTLKQAMEKGLYEGNSQADGSQERSLQVLRTECMASGEYGSR</sequence>
<evidence type="ECO:0000313" key="1">
    <source>
        <dbReference type="EMBL" id="KAE8388717.1"/>
    </source>
</evidence>
<dbReference type="Proteomes" id="UP000326877">
    <property type="component" value="Unassembled WGS sequence"/>
</dbReference>